<dbReference type="Proteomes" id="UP000184368">
    <property type="component" value="Unassembled WGS sequence"/>
</dbReference>
<gene>
    <name evidence="1" type="ORF">SAMN05444008_11686</name>
</gene>
<evidence type="ECO:0000313" key="1">
    <source>
        <dbReference type="EMBL" id="SHG03274.1"/>
    </source>
</evidence>
<proteinExistence type="predicted"/>
<evidence type="ECO:0000313" key="2">
    <source>
        <dbReference type="Proteomes" id="UP000184368"/>
    </source>
</evidence>
<sequence length="51" mass="5669">MGQEQGFGGQLMGLFPFARAKIRGFSLARPPHPVKKSLKTIQILKINYLAL</sequence>
<accession>A0A1M5GHR5</accession>
<reference evidence="1 2" key="1">
    <citation type="submission" date="2016-11" db="EMBL/GenBank/DDBJ databases">
        <authorList>
            <person name="Jaros S."/>
            <person name="Januszkiewicz K."/>
            <person name="Wedrychowicz H."/>
        </authorList>
    </citation>
    <scope>NUCLEOTIDE SEQUENCE [LARGE SCALE GENOMIC DNA]</scope>
    <source>
        <strain evidence="1 2">DSM 26897</strain>
    </source>
</reference>
<name>A0A1M5GHR5_9BACT</name>
<organism evidence="1 2">
    <name type="scientific">Cnuella takakiae</name>
    <dbReference type="NCBI Taxonomy" id="1302690"/>
    <lineage>
        <taxon>Bacteria</taxon>
        <taxon>Pseudomonadati</taxon>
        <taxon>Bacteroidota</taxon>
        <taxon>Chitinophagia</taxon>
        <taxon>Chitinophagales</taxon>
        <taxon>Chitinophagaceae</taxon>
        <taxon>Cnuella</taxon>
    </lineage>
</organism>
<keyword evidence="2" id="KW-1185">Reference proteome</keyword>
<protein>
    <submittedName>
        <fullName evidence="1">Uncharacterized protein</fullName>
    </submittedName>
</protein>
<dbReference type="AlphaFoldDB" id="A0A1M5GHR5"/>
<dbReference type="EMBL" id="FQUO01000016">
    <property type="protein sequence ID" value="SHG03274.1"/>
    <property type="molecule type" value="Genomic_DNA"/>
</dbReference>